<dbReference type="AlphaFoldDB" id="A0A9P6AF26"/>
<protein>
    <recommendedName>
        <fullName evidence="4">G domain-containing protein</fullName>
    </recommendedName>
</protein>
<dbReference type="InterPro" id="IPR027417">
    <property type="entry name" value="P-loop_NTPase"/>
</dbReference>
<dbReference type="EMBL" id="MU129254">
    <property type="protein sequence ID" value="KAF9504180.1"/>
    <property type="molecule type" value="Genomic_DNA"/>
</dbReference>
<accession>A0A9P6AF26</accession>
<gene>
    <name evidence="2" type="ORF">BS47DRAFT_1322676</name>
</gene>
<dbReference type="CDD" id="cd00882">
    <property type="entry name" value="Ras_like_GTPase"/>
    <property type="match status" value="1"/>
</dbReference>
<dbReference type="SUPFAM" id="SSF52540">
    <property type="entry name" value="P-loop containing nucleoside triphosphate hydrolases"/>
    <property type="match status" value="1"/>
</dbReference>
<keyword evidence="3" id="KW-1185">Reference proteome</keyword>
<evidence type="ECO:0000313" key="2">
    <source>
        <dbReference type="EMBL" id="KAF9504180.1"/>
    </source>
</evidence>
<proteinExistence type="predicted"/>
<evidence type="ECO:0008006" key="4">
    <source>
        <dbReference type="Google" id="ProtNLM"/>
    </source>
</evidence>
<reference evidence="2" key="1">
    <citation type="journal article" date="2020" name="Nat. Commun.">
        <title>Large-scale genome sequencing of mycorrhizal fungi provides insights into the early evolution of symbiotic traits.</title>
        <authorList>
            <person name="Miyauchi S."/>
            <person name="Kiss E."/>
            <person name="Kuo A."/>
            <person name="Drula E."/>
            <person name="Kohler A."/>
            <person name="Sanchez-Garcia M."/>
            <person name="Morin E."/>
            <person name="Andreopoulos B."/>
            <person name="Barry K.W."/>
            <person name="Bonito G."/>
            <person name="Buee M."/>
            <person name="Carver A."/>
            <person name="Chen C."/>
            <person name="Cichocki N."/>
            <person name="Clum A."/>
            <person name="Culley D."/>
            <person name="Crous P.W."/>
            <person name="Fauchery L."/>
            <person name="Girlanda M."/>
            <person name="Hayes R.D."/>
            <person name="Keri Z."/>
            <person name="LaButti K."/>
            <person name="Lipzen A."/>
            <person name="Lombard V."/>
            <person name="Magnuson J."/>
            <person name="Maillard F."/>
            <person name="Murat C."/>
            <person name="Nolan M."/>
            <person name="Ohm R.A."/>
            <person name="Pangilinan J."/>
            <person name="Pereira M.F."/>
            <person name="Perotto S."/>
            <person name="Peter M."/>
            <person name="Pfister S."/>
            <person name="Riley R."/>
            <person name="Sitrit Y."/>
            <person name="Stielow J.B."/>
            <person name="Szollosi G."/>
            <person name="Zifcakova L."/>
            <person name="Stursova M."/>
            <person name="Spatafora J.W."/>
            <person name="Tedersoo L."/>
            <person name="Vaario L.M."/>
            <person name="Yamada A."/>
            <person name="Yan M."/>
            <person name="Wang P."/>
            <person name="Xu J."/>
            <person name="Bruns T."/>
            <person name="Baldrian P."/>
            <person name="Vilgalys R."/>
            <person name="Dunand C."/>
            <person name="Henrissat B."/>
            <person name="Grigoriev I.V."/>
            <person name="Hibbett D."/>
            <person name="Nagy L.G."/>
            <person name="Martin F.M."/>
        </authorList>
    </citation>
    <scope>NUCLEOTIDE SEQUENCE</scope>
    <source>
        <strain evidence="2">UP504</strain>
    </source>
</reference>
<organism evidence="2 3">
    <name type="scientific">Hydnum rufescens UP504</name>
    <dbReference type="NCBI Taxonomy" id="1448309"/>
    <lineage>
        <taxon>Eukaryota</taxon>
        <taxon>Fungi</taxon>
        <taxon>Dikarya</taxon>
        <taxon>Basidiomycota</taxon>
        <taxon>Agaricomycotina</taxon>
        <taxon>Agaricomycetes</taxon>
        <taxon>Cantharellales</taxon>
        <taxon>Hydnaceae</taxon>
        <taxon>Hydnum</taxon>
    </lineage>
</organism>
<evidence type="ECO:0000256" key="1">
    <source>
        <dbReference type="SAM" id="MobiDB-lite"/>
    </source>
</evidence>
<feature type="region of interest" description="Disordered" evidence="1">
    <location>
        <begin position="281"/>
        <end position="302"/>
    </location>
</feature>
<evidence type="ECO:0000313" key="3">
    <source>
        <dbReference type="Proteomes" id="UP000886523"/>
    </source>
</evidence>
<dbReference type="Gene3D" id="3.40.50.300">
    <property type="entry name" value="P-loop containing nucleotide triphosphate hydrolases"/>
    <property type="match status" value="1"/>
</dbReference>
<dbReference type="OrthoDB" id="59699at2759"/>
<sequence>MLKRFRKHFKLRNEATSVDLSNNELSNEARVALDDANNCFRVLILGPANAGKTTLLERLTESPAGAAVVTQNGQRIKDVTGGYNPRGIPSIDDEITYPANPALVFHESVGFEAGGAKEVETIWQFIRKRSLASPPQQLHAIWLCIPVDNDRPVAALLSDFFSEPTASVPIVAIFTKLDGRRTKVEIEVLGPAPSPSDFLLRALEVDQKVAQFVDALERQFRNQLFPPAGFLRVANMDEDTEQSIALCTQLLQTTADALPYGMQHSLLNLIIWKRHHQHHTRLPPSHLSSVPHFSKKQQGNEK</sequence>
<comment type="caution">
    <text evidence="2">The sequence shown here is derived from an EMBL/GenBank/DDBJ whole genome shotgun (WGS) entry which is preliminary data.</text>
</comment>
<name>A0A9P6AF26_9AGAM</name>
<dbReference type="Proteomes" id="UP000886523">
    <property type="component" value="Unassembled WGS sequence"/>
</dbReference>